<feature type="compositionally biased region" description="Acidic residues" evidence="1">
    <location>
        <begin position="184"/>
        <end position="204"/>
    </location>
</feature>
<feature type="region of interest" description="Disordered" evidence="1">
    <location>
        <begin position="184"/>
        <end position="206"/>
    </location>
</feature>
<sequence>MSDCQGKCGRINLDLLLYNESLLQSYRETGLCAMCGSGAEYQHGIYYNKRCMNERIPLKEFLPEEIPLRNTLKQMNYHKTHPELYNAATGGLLRKYKRAKASVDDHDEFSATKGAVLREDCGESFGESYGGEESYGVESFDVGESFGEESFDVGESVGESFGDIGETESVGEGDEDFDDDEASEIDEEEEEMNYETDEISEEDSYVPTMNKQQEKTMTTLCLLCRLPSPTVIHHACAIKPCNWKS</sequence>
<name>A0A6C0IXA4_9ZZZZ</name>
<organism evidence="2">
    <name type="scientific">viral metagenome</name>
    <dbReference type="NCBI Taxonomy" id="1070528"/>
    <lineage>
        <taxon>unclassified sequences</taxon>
        <taxon>metagenomes</taxon>
        <taxon>organismal metagenomes</taxon>
    </lineage>
</organism>
<dbReference type="AlphaFoldDB" id="A0A6C0IXA4"/>
<proteinExistence type="predicted"/>
<dbReference type="EMBL" id="MN740271">
    <property type="protein sequence ID" value="QHT97056.1"/>
    <property type="molecule type" value="Genomic_DNA"/>
</dbReference>
<evidence type="ECO:0000313" key="2">
    <source>
        <dbReference type="EMBL" id="QHT97056.1"/>
    </source>
</evidence>
<accession>A0A6C0IXA4</accession>
<protein>
    <submittedName>
        <fullName evidence="2">Uncharacterized protein</fullName>
    </submittedName>
</protein>
<reference evidence="2" key="1">
    <citation type="journal article" date="2020" name="Nature">
        <title>Giant virus diversity and host interactions through global metagenomics.</title>
        <authorList>
            <person name="Schulz F."/>
            <person name="Roux S."/>
            <person name="Paez-Espino D."/>
            <person name="Jungbluth S."/>
            <person name="Walsh D.A."/>
            <person name="Denef V.J."/>
            <person name="McMahon K.D."/>
            <person name="Konstantinidis K.T."/>
            <person name="Eloe-Fadrosh E.A."/>
            <person name="Kyrpides N.C."/>
            <person name="Woyke T."/>
        </authorList>
    </citation>
    <scope>NUCLEOTIDE SEQUENCE</scope>
    <source>
        <strain evidence="2">GVMAG-M-3300024510-1</strain>
    </source>
</reference>
<evidence type="ECO:0000256" key="1">
    <source>
        <dbReference type="SAM" id="MobiDB-lite"/>
    </source>
</evidence>